<dbReference type="EMBL" id="KB733461">
    <property type="protein sequence ID" value="ENI03053.1"/>
    <property type="molecule type" value="Genomic_DNA"/>
</dbReference>
<feature type="domain" description="DNA2/NAM7 helicase-like C-terminal" evidence="5">
    <location>
        <begin position="1"/>
        <end position="168"/>
    </location>
</feature>
<evidence type="ECO:0000256" key="3">
    <source>
        <dbReference type="ARBA" id="ARBA00022806"/>
    </source>
</evidence>
<dbReference type="Gene3D" id="3.40.50.300">
    <property type="entry name" value="P-loop containing nucleotide triphosphate hydrolases"/>
    <property type="match status" value="1"/>
</dbReference>
<dbReference type="InterPro" id="IPR047187">
    <property type="entry name" value="SF1_C_Upf1"/>
</dbReference>
<organism evidence="6 7">
    <name type="scientific">Cochliobolus heterostrophus (strain C4 / ATCC 48331 / race T)</name>
    <name type="common">Southern corn leaf blight fungus</name>
    <name type="synonym">Bipolaris maydis</name>
    <dbReference type="NCBI Taxonomy" id="665024"/>
    <lineage>
        <taxon>Eukaryota</taxon>
        <taxon>Fungi</taxon>
        <taxon>Dikarya</taxon>
        <taxon>Ascomycota</taxon>
        <taxon>Pezizomycotina</taxon>
        <taxon>Dothideomycetes</taxon>
        <taxon>Pleosporomycetidae</taxon>
        <taxon>Pleosporales</taxon>
        <taxon>Pleosporineae</taxon>
        <taxon>Pleosporaceae</taxon>
        <taxon>Bipolaris</taxon>
    </lineage>
</organism>
<name>N4X3K2_COCH4</name>
<proteinExistence type="predicted"/>
<dbReference type="InterPro" id="IPR027417">
    <property type="entry name" value="P-loop_NTPase"/>
</dbReference>
<dbReference type="GO" id="GO:0016787">
    <property type="term" value="F:hydrolase activity"/>
    <property type="evidence" value="ECO:0007669"/>
    <property type="project" value="UniProtKB-KW"/>
</dbReference>
<dbReference type="InterPro" id="IPR050534">
    <property type="entry name" value="Coronavir_polyprotein_1ab"/>
</dbReference>
<dbReference type="PANTHER" id="PTHR43788:SF8">
    <property type="entry name" value="DNA-BINDING PROTEIN SMUBP-2"/>
    <property type="match status" value="1"/>
</dbReference>
<keyword evidence="3" id="KW-0347">Helicase</keyword>
<keyword evidence="1" id="KW-0547">Nucleotide-binding</keyword>
<dbReference type="CDD" id="cd18808">
    <property type="entry name" value="SF1_C_Upf1"/>
    <property type="match status" value="1"/>
</dbReference>
<evidence type="ECO:0000313" key="6">
    <source>
        <dbReference type="EMBL" id="ENI03053.1"/>
    </source>
</evidence>
<reference evidence="6 7" key="1">
    <citation type="journal article" date="2012" name="PLoS Pathog.">
        <title>Diverse lifestyles and strategies of plant pathogenesis encoded in the genomes of eighteen Dothideomycetes fungi.</title>
        <authorList>
            <person name="Ohm R.A."/>
            <person name="Feau N."/>
            <person name="Henrissat B."/>
            <person name="Schoch C.L."/>
            <person name="Horwitz B.A."/>
            <person name="Barry K.W."/>
            <person name="Condon B.J."/>
            <person name="Copeland A.C."/>
            <person name="Dhillon B."/>
            <person name="Glaser F."/>
            <person name="Hesse C.N."/>
            <person name="Kosti I."/>
            <person name="LaButti K."/>
            <person name="Lindquist E.A."/>
            <person name="Lucas S."/>
            <person name="Salamov A.A."/>
            <person name="Bradshaw R.E."/>
            <person name="Ciuffetti L."/>
            <person name="Hamelin R.C."/>
            <person name="Kema G.H.J."/>
            <person name="Lawrence C."/>
            <person name="Scott J.A."/>
            <person name="Spatafora J.W."/>
            <person name="Turgeon B.G."/>
            <person name="de Wit P.J.G.M."/>
            <person name="Zhong S."/>
            <person name="Goodwin S.B."/>
            <person name="Grigoriev I.V."/>
        </authorList>
    </citation>
    <scope>NUCLEOTIDE SEQUENCE [LARGE SCALE GENOMIC DNA]</scope>
    <source>
        <strain evidence="7">C4 / ATCC 48331 / race T</strain>
    </source>
</reference>
<keyword evidence="2" id="KW-0378">Hydrolase</keyword>
<dbReference type="GO" id="GO:0043139">
    <property type="term" value="F:5'-3' DNA helicase activity"/>
    <property type="evidence" value="ECO:0007669"/>
    <property type="project" value="TreeGrafter"/>
</dbReference>
<dbReference type="PANTHER" id="PTHR43788">
    <property type="entry name" value="DNA2/NAM7 HELICASE FAMILY MEMBER"/>
    <property type="match status" value="1"/>
</dbReference>
<dbReference type="InterPro" id="IPR041679">
    <property type="entry name" value="DNA2/NAM7-like_C"/>
</dbReference>
<keyword evidence="4" id="KW-0067">ATP-binding</keyword>
<keyword evidence="7" id="KW-1185">Reference proteome</keyword>
<evidence type="ECO:0000256" key="4">
    <source>
        <dbReference type="ARBA" id="ARBA00022840"/>
    </source>
</evidence>
<evidence type="ECO:0000256" key="2">
    <source>
        <dbReference type="ARBA" id="ARBA00022801"/>
    </source>
</evidence>
<dbReference type="AlphaFoldDB" id="N4X3K2"/>
<dbReference type="HOGENOM" id="CLU_001666_9_0_1"/>
<sequence length="200" mass="22153">MHRTICHFSSTEFYDSRLDTAVADDSRPLPVSQFPWPKDNRLVWIEISSPEDLAQRSKANPGQTEVCKRVVQLLTSPISDANSQPAEFQQRSLAILTPYTRQKEALSGAVTTAEVSSIDGFQGREADVVIFVTVRCNVSHSIGFLADMRRLNVVMTRAKCGVIIIGNKETLTGDIGVGGDLEESKKVWQRLVNSCQMVQV</sequence>
<gene>
    <name evidence="6" type="ORF">COCC4DRAFT_143902</name>
</gene>
<dbReference type="GO" id="GO:0005524">
    <property type="term" value="F:ATP binding"/>
    <property type="evidence" value="ECO:0007669"/>
    <property type="project" value="UniProtKB-KW"/>
</dbReference>
<dbReference type="Pfam" id="PF13087">
    <property type="entry name" value="AAA_12"/>
    <property type="match status" value="1"/>
</dbReference>
<evidence type="ECO:0000313" key="7">
    <source>
        <dbReference type="Proteomes" id="UP000012338"/>
    </source>
</evidence>
<accession>N4X3K2</accession>
<evidence type="ECO:0000256" key="1">
    <source>
        <dbReference type="ARBA" id="ARBA00022741"/>
    </source>
</evidence>
<dbReference type="OrthoDB" id="6513042at2759"/>
<protein>
    <recommendedName>
        <fullName evidence="5">DNA2/NAM7 helicase-like C-terminal domain-containing protein</fullName>
    </recommendedName>
</protein>
<evidence type="ECO:0000259" key="5">
    <source>
        <dbReference type="Pfam" id="PF13087"/>
    </source>
</evidence>
<dbReference type="SUPFAM" id="SSF52540">
    <property type="entry name" value="P-loop containing nucleoside triphosphate hydrolases"/>
    <property type="match status" value="1"/>
</dbReference>
<dbReference type="Proteomes" id="UP000012338">
    <property type="component" value="Unassembled WGS sequence"/>
</dbReference>
<reference evidence="7" key="2">
    <citation type="journal article" date="2013" name="PLoS Genet.">
        <title>Comparative genome structure, secondary metabolite, and effector coding capacity across Cochliobolus pathogens.</title>
        <authorList>
            <person name="Condon B.J."/>
            <person name="Leng Y."/>
            <person name="Wu D."/>
            <person name="Bushley K.E."/>
            <person name="Ohm R.A."/>
            <person name="Otillar R."/>
            <person name="Martin J."/>
            <person name="Schackwitz W."/>
            <person name="Grimwood J."/>
            <person name="MohdZainudin N."/>
            <person name="Xue C."/>
            <person name="Wang R."/>
            <person name="Manning V.A."/>
            <person name="Dhillon B."/>
            <person name="Tu Z.J."/>
            <person name="Steffenson B.J."/>
            <person name="Salamov A."/>
            <person name="Sun H."/>
            <person name="Lowry S."/>
            <person name="LaButti K."/>
            <person name="Han J."/>
            <person name="Copeland A."/>
            <person name="Lindquist E."/>
            <person name="Barry K."/>
            <person name="Schmutz J."/>
            <person name="Baker S.E."/>
            <person name="Ciuffetti L.M."/>
            <person name="Grigoriev I.V."/>
            <person name="Zhong S."/>
            <person name="Turgeon B.G."/>
        </authorList>
    </citation>
    <scope>NUCLEOTIDE SEQUENCE [LARGE SCALE GENOMIC DNA]</scope>
    <source>
        <strain evidence="7">C4 / ATCC 48331 / race T</strain>
    </source>
</reference>